<dbReference type="InterPro" id="IPR036397">
    <property type="entry name" value="RNaseH_sf"/>
</dbReference>
<dbReference type="CDD" id="cd09276">
    <property type="entry name" value="Rnase_HI_RT_non_LTR"/>
    <property type="match status" value="1"/>
</dbReference>
<comment type="caution">
    <text evidence="2">The sequence shown here is derived from an EMBL/GenBank/DDBJ whole genome shotgun (WGS) entry which is preliminary data.</text>
</comment>
<organism evidence="2 3">
    <name type="scientific">Trichomalopsis sarcophagae</name>
    <dbReference type="NCBI Taxonomy" id="543379"/>
    <lineage>
        <taxon>Eukaryota</taxon>
        <taxon>Metazoa</taxon>
        <taxon>Ecdysozoa</taxon>
        <taxon>Arthropoda</taxon>
        <taxon>Hexapoda</taxon>
        <taxon>Insecta</taxon>
        <taxon>Pterygota</taxon>
        <taxon>Neoptera</taxon>
        <taxon>Endopterygota</taxon>
        <taxon>Hymenoptera</taxon>
        <taxon>Apocrita</taxon>
        <taxon>Proctotrupomorpha</taxon>
        <taxon>Chalcidoidea</taxon>
        <taxon>Pteromalidae</taxon>
        <taxon>Pteromalinae</taxon>
        <taxon>Trichomalopsis</taxon>
    </lineage>
</organism>
<dbReference type="Proteomes" id="UP000215335">
    <property type="component" value="Unassembled WGS sequence"/>
</dbReference>
<feature type="domain" description="RNase H type-1" evidence="1">
    <location>
        <begin position="24"/>
        <end position="168"/>
    </location>
</feature>
<dbReference type="GO" id="GO:0004523">
    <property type="term" value="F:RNA-DNA hybrid ribonuclease activity"/>
    <property type="evidence" value="ECO:0007669"/>
    <property type="project" value="InterPro"/>
</dbReference>
<dbReference type="InterPro" id="IPR002156">
    <property type="entry name" value="RNaseH_domain"/>
</dbReference>
<dbReference type="GO" id="GO:0003676">
    <property type="term" value="F:nucleic acid binding"/>
    <property type="evidence" value="ECO:0007669"/>
    <property type="project" value="InterPro"/>
</dbReference>
<dbReference type="OrthoDB" id="7700353at2759"/>
<dbReference type="Gene3D" id="3.30.420.10">
    <property type="entry name" value="Ribonuclease H-like superfamily/Ribonuclease H"/>
    <property type="match status" value="1"/>
</dbReference>
<dbReference type="SUPFAM" id="SSF53098">
    <property type="entry name" value="Ribonuclease H-like"/>
    <property type="match status" value="1"/>
</dbReference>
<evidence type="ECO:0000313" key="3">
    <source>
        <dbReference type="Proteomes" id="UP000215335"/>
    </source>
</evidence>
<accession>A0A232EMG1</accession>
<evidence type="ECO:0000313" key="2">
    <source>
        <dbReference type="EMBL" id="OXU19540.1"/>
    </source>
</evidence>
<dbReference type="AlphaFoldDB" id="A0A232EMG1"/>
<dbReference type="PROSITE" id="PS50879">
    <property type="entry name" value="RNASE_H_1"/>
    <property type="match status" value="1"/>
</dbReference>
<evidence type="ECO:0000259" key="1">
    <source>
        <dbReference type="PROSITE" id="PS50879"/>
    </source>
</evidence>
<name>A0A232EMG1_9HYME</name>
<keyword evidence="3" id="KW-1185">Reference proteome</keyword>
<gene>
    <name evidence="2" type="ORF">TSAR_008969</name>
</gene>
<proteinExistence type="predicted"/>
<reference evidence="2 3" key="1">
    <citation type="journal article" date="2017" name="Curr. Biol.">
        <title>The Evolution of Venom by Co-option of Single-Copy Genes.</title>
        <authorList>
            <person name="Martinson E.O."/>
            <person name="Mrinalini"/>
            <person name="Kelkar Y.D."/>
            <person name="Chang C.H."/>
            <person name="Werren J.H."/>
        </authorList>
    </citation>
    <scope>NUCLEOTIDE SEQUENCE [LARGE SCALE GENOMIC DNA]</scope>
    <source>
        <strain evidence="2 3">Alberta</strain>
        <tissue evidence="2">Whole body</tissue>
    </source>
</reference>
<sequence>MGFDEFDSSNKYRITASADGIEQQDTPPVYHFDFSTNLTFILFDTQIDGIEQQDTPPVYHFDFSTNLTFILFDTQIAECAALNQAMYLALQYGNHDIRIFTDSLSVLENLKSTKDSVTINRYILSIKQKYVEFRKKNKESKLNFFWVPSHIGILGNEKADEIAKKATERNYPNVSCVPYTDLHEKFKRLAQSRSNDIIKKHMFEKGILYFKLYYSEKTKPWFHQKNYLESLLSQ</sequence>
<protein>
    <recommendedName>
        <fullName evidence="1">RNase H type-1 domain-containing protein</fullName>
    </recommendedName>
</protein>
<dbReference type="EMBL" id="NNAY01003367">
    <property type="protein sequence ID" value="OXU19540.1"/>
    <property type="molecule type" value="Genomic_DNA"/>
</dbReference>
<dbReference type="InterPro" id="IPR012337">
    <property type="entry name" value="RNaseH-like_sf"/>
</dbReference>
<dbReference type="Pfam" id="PF00075">
    <property type="entry name" value="RNase_H"/>
    <property type="match status" value="1"/>
</dbReference>